<dbReference type="AlphaFoldDB" id="A0A5J9WMH7"/>
<dbReference type="EMBL" id="RWGY01000002">
    <property type="protein sequence ID" value="TVU49428.1"/>
    <property type="molecule type" value="Genomic_DNA"/>
</dbReference>
<organism evidence="2 3">
    <name type="scientific">Eragrostis curvula</name>
    <name type="common">weeping love grass</name>
    <dbReference type="NCBI Taxonomy" id="38414"/>
    <lineage>
        <taxon>Eukaryota</taxon>
        <taxon>Viridiplantae</taxon>
        <taxon>Streptophyta</taxon>
        <taxon>Embryophyta</taxon>
        <taxon>Tracheophyta</taxon>
        <taxon>Spermatophyta</taxon>
        <taxon>Magnoliopsida</taxon>
        <taxon>Liliopsida</taxon>
        <taxon>Poales</taxon>
        <taxon>Poaceae</taxon>
        <taxon>PACMAD clade</taxon>
        <taxon>Chloridoideae</taxon>
        <taxon>Eragrostideae</taxon>
        <taxon>Eragrostidinae</taxon>
        <taxon>Eragrostis</taxon>
    </lineage>
</organism>
<reference evidence="2 3" key="1">
    <citation type="journal article" date="2019" name="Sci. Rep.">
        <title>A high-quality genome of Eragrostis curvula grass provides insights into Poaceae evolution and supports new strategies to enhance forage quality.</title>
        <authorList>
            <person name="Carballo J."/>
            <person name="Santos B.A.C.M."/>
            <person name="Zappacosta D."/>
            <person name="Garbus I."/>
            <person name="Selva J.P."/>
            <person name="Gallo C.A."/>
            <person name="Diaz A."/>
            <person name="Albertini E."/>
            <person name="Caccamo M."/>
            <person name="Echenique V."/>
        </authorList>
    </citation>
    <scope>NUCLEOTIDE SEQUENCE [LARGE SCALE GENOMIC DNA]</scope>
    <source>
        <strain evidence="3">cv. Victoria</strain>
        <tissue evidence="2">Leaf</tissue>
    </source>
</reference>
<evidence type="ECO:0000313" key="3">
    <source>
        <dbReference type="Proteomes" id="UP000324897"/>
    </source>
</evidence>
<accession>A0A5J9WMH7</accession>
<dbReference type="OrthoDB" id="773121at2759"/>
<name>A0A5J9WMH7_9POAL</name>
<dbReference type="Proteomes" id="UP000324897">
    <property type="component" value="Chromosome 6"/>
</dbReference>
<dbReference type="Gramene" id="TVU49428">
    <property type="protein sequence ID" value="TVU49428"/>
    <property type="gene ID" value="EJB05_00738"/>
</dbReference>
<feature type="region of interest" description="Disordered" evidence="1">
    <location>
        <begin position="114"/>
        <end position="159"/>
    </location>
</feature>
<comment type="caution">
    <text evidence="2">The sequence shown here is derived from an EMBL/GenBank/DDBJ whole genome shotgun (WGS) entry which is preliminary data.</text>
</comment>
<proteinExistence type="predicted"/>
<evidence type="ECO:0000256" key="1">
    <source>
        <dbReference type="SAM" id="MobiDB-lite"/>
    </source>
</evidence>
<protein>
    <submittedName>
        <fullName evidence="2">Uncharacterized protein</fullName>
    </submittedName>
</protein>
<evidence type="ECO:0000313" key="2">
    <source>
        <dbReference type="EMBL" id="TVU49428.1"/>
    </source>
</evidence>
<keyword evidence="3" id="KW-1185">Reference proteome</keyword>
<feature type="non-terminal residue" evidence="2">
    <location>
        <position position="1"/>
    </location>
</feature>
<gene>
    <name evidence="2" type="ORF">EJB05_00738</name>
</gene>
<sequence>MEENEEEEEEELDFQFMDAHAASPAAVAGLCSPFEVVAAELSAGAVVDVADEDGGGPATAVQELMSRIEYERKVSASLYALNGVSECLKMRLGGAGAAMGDQLSGLREACRKKQHDSVHQLQQHQEQEPAASETTEVCKEACSGSDGGGSGSSVTEESGVDGDVLWSSLDLAPLC</sequence>